<gene>
    <name evidence="1" type="ORF">FLONG3_7882</name>
</gene>
<proteinExistence type="predicted"/>
<reference evidence="1 2" key="1">
    <citation type="journal article" date="2018" name="PLoS Pathog.">
        <title>Evolution of structural diversity of trichothecenes, a family of toxins produced by plant pathogenic and entomopathogenic fungi.</title>
        <authorList>
            <person name="Proctor R.H."/>
            <person name="McCormick S.P."/>
            <person name="Kim H.S."/>
            <person name="Cardoza R.E."/>
            <person name="Stanley A.M."/>
            <person name="Lindo L."/>
            <person name="Kelly A."/>
            <person name="Brown D.W."/>
            <person name="Lee T."/>
            <person name="Vaughan M.M."/>
            <person name="Alexander N.J."/>
            <person name="Busman M."/>
            <person name="Gutierrez S."/>
        </authorList>
    </citation>
    <scope>NUCLEOTIDE SEQUENCE [LARGE SCALE GENOMIC DNA]</scope>
    <source>
        <strain evidence="1 2">NRRL 20695</strain>
    </source>
</reference>
<comment type="caution">
    <text evidence="1">The sequence shown here is derived from an EMBL/GenBank/DDBJ whole genome shotgun (WGS) entry which is preliminary data.</text>
</comment>
<dbReference type="AlphaFoldDB" id="A0A395SA02"/>
<evidence type="ECO:0000313" key="1">
    <source>
        <dbReference type="EMBL" id="RGP69246.1"/>
    </source>
</evidence>
<dbReference type="EMBL" id="PXOG01000185">
    <property type="protein sequence ID" value="RGP69246.1"/>
    <property type="molecule type" value="Genomic_DNA"/>
</dbReference>
<evidence type="ECO:0000313" key="2">
    <source>
        <dbReference type="Proteomes" id="UP000266234"/>
    </source>
</evidence>
<name>A0A395SA02_9HYPO</name>
<accession>A0A395SA02</accession>
<protein>
    <submittedName>
        <fullName evidence="1">Uncharacterized protein</fullName>
    </submittedName>
</protein>
<organism evidence="1 2">
    <name type="scientific">Fusarium longipes</name>
    <dbReference type="NCBI Taxonomy" id="694270"/>
    <lineage>
        <taxon>Eukaryota</taxon>
        <taxon>Fungi</taxon>
        <taxon>Dikarya</taxon>
        <taxon>Ascomycota</taxon>
        <taxon>Pezizomycotina</taxon>
        <taxon>Sordariomycetes</taxon>
        <taxon>Hypocreomycetidae</taxon>
        <taxon>Hypocreales</taxon>
        <taxon>Nectriaceae</taxon>
        <taxon>Fusarium</taxon>
    </lineage>
</organism>
<keyword evidence="2" id="KW-1185">Reference proteome</keyword>
<dbReference type="Proteomes" id="UP000266234">
    <property type="component" value="Unassembled WGS sequence"/>
</dbReference>
<sequence length="87" mass="9716">MAATLEINDAVFCEEHIAEVTRVRRMTPFMGLTSQIAKPSHAHRVQRVMEYTCVLSTAIQAAACVSIGKNRSVCFKELLKDMVDAQF</sequence>
<dbReference type="OrthoDB" id="2533496at2759"/>